<proteinExistence type="predicted"/>
<protein>
    <submittedName>
        <fullName evidence="1">Uncharacterized protein</fullName>
    </submittedName>
</protein>
<gene>
    <name evidence="1" type="ORF">LSALG_LOCUS21499</name>
</gene>
<dbReference type="Proteomes" id="UP001177003">
    <property type="component" value="Chromosome 4"/>
</dbReference>
<name>A0AA35YX11_LACSI</name>
<reference evidence="1" key="1">
    <citation type="submission" date="2023-04" db="EMBL/GenBank/DDBJ databases">
        <authorList>
            <person name="Vijverberg K."/>
            <person name="Xiong W."/>
            <person name="Schranz E."/>
        </authorList>
    </citation>
    <scope>NUCLEOTIDE SEQUENCE</scope>
</reference>
<accession>A0AA35YX11</accession>
<dbReference type="AlphaFoldDB" id="A0AA35YX11"/>
<evidence type="ECO:0000313" key="2">
    <source>
        <dbReference type="Proteomes" id="UP001177003"/>
    </source>
</evidence>
<evidence type="ECO:0000313" key="1">
    <source>
        <dbReference type="EMBL" id="CAI9281826.1"/>
    </source>
</evidence>
<sequence length="114" mass="12752">MMNPSRPVCSGDTTIIRSNDKIQTPLKHENFEGWKEESDGVWGILEVKEADGKKTLTYRHLFTISRKNNSGFVLGQGFIGSLESLHICDNVVMDGNIVRLGLWDIAGIFLESNL</sequence>
<dbReference type="EMBL" id="OX465080">
    <property type="protein sequence ID" value="CAI9281826.1"/>
    <property type="molecule type" value="Genomic_DNA"/>
</dbReference>
<organism evidence="1 2">
    <name type="scientific">Lactuca saligna</name>
    <name type="common">Willowleaf lettuce</name>
    <dbReference type="NCBI Taxonomy" id="75948"/>
    <lineage>
        <taxon>Eukaryota</taxon>
        <taxon>Viridiplantae</taxon>
        <taxon>Streptophyta</taxon>
        <taxon>Embryophyta</taxon>
        <taxon>Tracheophyta</taxon>
        <taxon>Spermatophyta</taxon>
        <taxon>Magnoliopsida</taxon>
        <taxon>eudicotyledons</taxon>
        <taxon>Gunneridae</taxon>
        <taxon>Pentapetalae</taxon>
        <taxon>asterids</taxon>
        <taxon>campanulids</taxon>
        <taxon>Asterales</taxon>
        <taxon>Asteraceae</taxon>
        <taxon>Cichorioideae</taxon>
        <taxon>Cichorieae</taxon>
        <taxon>Lactucinae</taxon>
        <taxon>Lactuca</taxon>
    </lineage>
</organism>
<keyword evidence="2" id="KW-1185">Reference proteome</keyword>